<gene>
    <name evidence="2" type="ORF">SAE02_65610</name>
</gene>
<dbReference type="InterPro" id="IPR001387">
    <property type="entry name" value="Cro/C1-type_HTH"/>
</dbReference>
<dbReference type="AlphaFoldDB" id="A0A512E108"/>
<organism evidence="2 3">
    <name type="scientific">Skermanella aerolata</name>
    <dbReference type="NCBI Taxonomy" id="393310"/>
    <lineage>
        <taxon>Bacteria</taxon>
        <taxon>Pseudomonadati</taxon>
        <taxon>Pseudomonadota</taxon>
        <taxon>Alphaproteobacteria</taxon>
        <taxon>Rhodospirillales</taxon>
        <taxon>Azospirillaceae</taxon>
        <taxon>Skermanella</taxon>
    </lineage>
</organism>
<dbReference type="CDD" id="cd00093">
    <property type="entry name" value="HTH_XRE"/>
    <property type="match status" value="1"/>
</dbReference>
<dbReference type="Proteomes" id="UP000321523">
    <property type="component" value="Unassembled WGS sequence"/>
</dbReference>
<dbReference type="RefSeq" id="WP_044435416.1">
    <property type="nucleotide sequence ID" value="NZ_BJYZ01000041.1"/>
</dbReference>
<dbReference type="OrthoDB" id="9792093at2"/>
<feature type="domain" description="HTH cro/C1-type" evidence="1">
    <location>
        <begin position="35"/>
        <end position="90"/>
    </location>
</feature>
<dbReference type="PROSITE" id="PS50943">
    <property type="entry name" value="HTH_CROC1"/>
    <property type="match status" value="1"/>
</dbReference>
<name>A0A512E108_9PROT</name>
<evidence type="ECO:0000313" key="2">
    <source>
        <dbReference type="EMBL" id="GEO42413.1"/>
    </source>
</evidence>
<dbReference type="SMART" id="SM00530">
    <property type="entry name" value="HTH_XRE"/>
    <property type="match status" value="1"/>
</dbReference>
<proteinExistence type="predicted"/>
<dbReference type="InterPro" id="IPR010982">
    <property type="entry name" value="Lambda_DNA-bd_dom_sf"/>
</dbReference>
<dbReference type="Gene3D" id="1.10.260.40">
    <property type="entry name" value="lambda repressor-like DNA-binding domains"/>
    <property type="match status" value="1"/>
</dbReference>
<evidence type="ECO:0000259" key="1">
    <source>
        <dbReference type="PROSITE" id="PS50943"/>
    </source>
</evidence>
<dbReference type="Pfam" id="PF01381">
    <property type="entry name" value="HTH_3"/>
    <property type="match status" value="1"/>
</dbReference>
<reference evidence="2 3" key="1">
    <citation type="submission" date="2019-07" db="EMBL/GenBank/DDBJ databases">
        <title>Whole genome shotgun sequence of Skermanella aerolata NBRC 106429.</title>
        <authorList>
            <person name="Hosoyama A."/>
            <person name="Uohara A."/>
            <person name="Ohji S."/>
            <person name="Ichikawa N."/>
        </authorList>
    </citation>
    <scope>NUCLEOTIDE SEQUENCE [LARGE SCALE GENOMIC DNA]</scope>
    <source>
        <strain evidence="2 3">NBRC 106429</strain>
    </source>
</reference>
<keyword evidence="3" id="KW-1185">Reference proteome</keyword>
<evidence type="ECO:0000313" key="3">
    <source>
        <dbReference type="Proteomes" id="UP000321523"/>
    </source>
</evidence>
<comment type="caution">
    <text evidence="2">The sequence shown here is derived from an EMBL/GenBank/DDBJ whole genome shotgun (WGS) entry which is preliminary data.</text>
</comment>
<dbReference type="GO" id="GO:0003677">
    <property type="term" value="F:DNA binding"/>
    <property type="evidence" value="ECO:0007669"/>
    <property type="project" value="InterPro"/>
</dbReference>
<dbReference type="EMBL" id="BJYZ01000041">
    <property type="protein sequence ID" value="GEO42413.1"/>
    <property type="molecule type" value="Genomic_DNA"/>
</dbReference>
<sequence>MTTKLSDFKAVLLADPDVRAIYDELAPEYEIARAVIKARIAAGLTQEQLAQRMGTTQPVIARLESGRAKPSMSTLLRVAKATGTRPRFELEPAA</sequence>
<protein>
    <submittedName>
        <fullName evidence="2">Transcriptional regulator</fullName>
    </submittedName>
</protein>
<dbReference type="SUPFAM" id="SSF47413">
    <property type="entry name" value="lambda repressor-like DNA-binding domains"/>
    <property type="match status" value="1"/>
</dbReference>
<accession>A0A512E108</accession>